<dbReference type="Pfam" id="PF04041">
    <property type="entry name" value="Glyco_hydro_130"/>
    <property type="match status" value="1"/>
</dbReference>
<accession>A0ABV4U3A3</accession>
<evidence type="ECO:0000256" key="3">
    <source>
        <dbReference type="ARBA" id="ARBA00024356"/>
    </source>
</evidence>
<dbReference type="Gene3D" id="2.115.10.20">
    <property type="entry name" value="Glycosyl hydrolase domain, family 43"/>
    <property type="match status" value="1"/>
</dbReference>
<keyword evidence="1" id="KW-0328">Glycosyltransferase</keyword>
<name>A0ABV4U3A3_9BACT</name>
<evidence type="ECO:0000256" key="2">
    <source>
        <dbReference type="ARBA" id="ARBA00022679"/>
    </source>
</evidence>
<comment type="similarity">
    <text evidence="3">Belongs to the glycosyl hydrolase 130 family.</text>
</comment>
<reference evidence="4 5" key="1">
    <citation type="submission" date="2024-08" db="EMBL/GenBank/DDBJ databases">
        <title>Whole-genome sequencing of halo(alkali)philic microorganisms from hypersaline lakes.</title>
        <authorList>
            <person name="Sorokin D.Y."/>
            <person name="Merkel A.Y."/>
            <person name="Messina E."/>
            <person name="Yakimov M."/>
        </authorList>
    </citation>
    <scope>NUCLEOTIDE SEQUENCE [LARGE SCALE GENOMIC DNA]</scope>
    <source>
        <strain evidence="4 5">AB-hyl4</strain>
    </source>
</reference>
<evidence type="ECO:0000256" key="1">
    <source>
        <dbReference type="ARBA" id="ARBA00022676"/>
    </source>
</evidence>
<keyword evidence="5" id="KW-1185">Reference proteome</keyword>
<dbReference type="RefSeq" id="WP_425344303.1">
    <property type="nucleotide sequence ID" value="NZ_JBGUBD010000002.1"/>
</dbReference>
<protein>
    <submittedName>
        <fullName evidence="4">Glycoside hydrolase family 130 protein</fullName>
    </submittedName>
</protein>
<dbReference type="PANTHER" id="PTHR34106">
    <property type="entry name" value="GLYCOSIDASE"/>
    <property type="match status" value="1"/>
</dbReference>
<sequence>MSYGSEISDRANVNLQQQVVFPWENRPADVDEVVWRYTGNPIITRDAVPRSNSIFNSAVVPFGGRYAGVFRVDDRRRAMRLHAGYSDDAIHWTLNPDPIAFNGSDDLPYPFEYGYDPRVVYFDDRYYVTWCNGLKGQPTIGVGWTQNFQTFTQLENAFLPFNRNGVLFPRKIQGHYAMLSRPSDGGHTPFGDIYYSESPDMTFWGRHRHVMSPVPLTWQGTKIGAGPIPIETDDGWLLIYHGVLTSCNGFVYSLGAALLDLDQPWKVIARAEPYLLSPQQSYECVGDVPNVVFPCAALHDKGTGRLAIYYGAADTVTALAFAHLGELVQFVKDNNVQNSTTA</sequence>
<dbReference type="GO" id="GO:0016787">
    <property type="term" value="F:hydrolase activity"/>
    <property type="evidence" value="ECO:0007669"/>
    <property type="project" value="UniProtKB-KW"/>
</dbReference>
<keyword evidence="4" id="KW-0378">Hydrolase</keyword>
<dbReference type="EMBL" id="JBGUBD010000002">
    <property type="protein sequence ID" value="MFA9477378.1"/>
    <property type="molecule type" value="Genomic_DNA"/>
</dbReference>
<proteinExistence type="inferred from homology"/>
<evidence type="ECO:0000313" key="5">
    <source>
        <dbReference type="Proteomes" id="UP001575105"/>
    </source>
</evidence>
<gene>
    <name evidence="4" type="ORF">ACERK3_03610</name>
</gene>
<dbReference type="CDD" id="cd08993">
    <property type="entry name" value="GH130"/>
    <property type="match status" value="1"/>
</dbReference>
<dbReference type="SUPFAM" id="SSF75005">
    <property type="entry name" value="Arabinanase/levansucrase/invertase"/>
    <property type="match status" value="1"/>
</dbReference>
<evidence type="ECO:0000313" key="4">
    <source>
        <dbReference type="EMBL" id="MFA9477378.1"/>
    </source>
</evidence>
<dbReference type="InterPro" id="IPR023296">
    <property type="entry name" value="Glyco_hydro_beta-prop_sf"/>
</dbReference>
<dbReference type="Proteomes" id="UP001575105">
    <property type="component" value="Unassembled WGS sequence"/>
</dbReference>
<keyword evidence="2" id="KW-0808">Transferase</keyword>
<dbReference type="PANTHER" id="PTHR34106:SF1">
    <property type="entry name" value="1,4-BETA-MANNOSYL-N-ACETYLGLUCOSAMINE PHOSPHORYLASE"/>
    <property type="match status" value="1"/>
</dbReference>
<organism evidence="4 5">
    <name type="scientific">Natronomicrosphaera hydrolytica</name>
    <dbReference type="NCBI Taxonomy" id="3242702"/>
    <lineage>
        <taxon>Bacteria</taxon>
        <taxon>Pseudomonadati</taxon>
        <taxon>Planctomycetota</taxon>
        <taxon>Phycisphaerae</taxon>
        <taxon>Phycisphaerales</taxon>
        <taxon>Phycisphaeraceae</taxon>
        <taxon>Natronomicrosphaera</taxon>
    </lineage>
</organism>
<comment type="caution">
    <text evidence="4">The sequence shown here is derived from an EMBL/GenBank/DDBJ whole genome shotgun (WGS) entry which is preliminary data.</text>
</comment>
<dbReference type="PIRSF" id="PIRSF016202">
    <property type="entry name" value="PH1107"/>
    <property type="match status" value="1"/>
</dbReference>
<dbReference type="InterPro" id="IPR007184">
    <property type="entry name" value="Mannoside_phosphorylase"/>
</dbReference>